<feature type="domain" description="PKD/Chitinase" evidence="2">
    <location>
        <begin position="3123"/>
        <end position="3211"/>
    </location>
</feature>
<feature type="domain" description="PKD/Chitinase" evidence="2">
    <location>
        <begin position="2844"/>
        <end position="2932"/>
    </location>
</feature>
<feature type="domain" description="PKD/Chitinase" evidence="2">
    <location>
        <begin position="2565"/>
        <end position="2653"/>
    </location>
</feature>
<feature type="domain" description="PKD/Chitinase" evidence="2">
    <location>
        <begin position="1914"/>
        <end position="2002"/>
    </location>
</feature>
<feature type="domain" description="PKD/Chitinase" evidence="2">
    <location>
        <begin position="925"/>
        <end position="1013"/>
    </location>
</feature>
<dbReference type="Gene3D" id="2.60.120.200">
    <property type="match status" value="3"/>
</dbReference>
<feature type="domain" description="PKD/Chitinase" evidence="2">
    <location>
        <begin position="3216"/>
        <end position="3304"/>
    </location>
</feature>
<dbReference type="SUPFAM" id="SSF51120">
    <property type="entry name" value="beta-Roll"/>
    <property type="match status" value="3"/>
</dbReference>
<feature type="domain" description="PKD/Chitinase" evidence="2">
    <location>
        <begin position="2193"/>
        <end position="2281"/>
    </location>
</feature>
<dbReference type="SUPFAM" id="SSF49899">
    <property type="entry name" value="Concanavalin A-like lectins/glucanases"/>
    <property type="match status" value="3"/>
</dbReference>
<dbReference type="PRINTS" id="PR00313">
    <property type="entry name" value="CABNDNGRPT"/>
</dbReference>
<evidence type="ECO:0000259" key="2">
    <source>
        <dbReference type="SMART" id="SM00089"/>
    </source>
</evidence>
<dbReference type="EMBL" id="CP036287">
    <property type="protein sequence ID" value="QDU68546.1"/>
    <property type="molecule type" value="Genomic_DNA"/>
</dbReference>
<evidence type="ECO:0000313" key="4">
    <source>
        <dbReference type="Proteomes" id="UP000316921"/>
    </source>
</evidence>
<dbReference type="InterPro" id="IPR013783">
    <property type="entry name" value="Ig-like_fold"/>
</dbReference>
<feature type="compositionally biased region" description="Low complexity" evidence="1">
    <location>
        <begin position="3507"/>
        <end position="3529"/>
    </location>
</feature>
<feature type="region of interest" description="Disordered" evidence="1">
    <location>
        <begin position="1"/>
        <end position="30"/>
    </location>
</feature>
<feature type="compositionally biased region" description="Acidic residues" evidence="1">
    <location>
        <begin position="1"/>
        <end position="20"/>
    </location>
</feature>
<dbReference type="InterPro" id="IPR013320">
    <property type="entry name" value="ConA-like_dom_sf"/>
</dbReference>
<dbReference type="InterPro" id="IPR001343">
    <property type="entry name" value="Hemolysn_Ca-bd"/>
</dbReference>
<gene>
    <name evidence="3" type="primary">cya</name>
    <name evidence="3" type="ORF">Pla133_36440</name>
</gene>
<feature type="domain" description="PKD/Chitinase" evidence="2">
    <location>
        <begin position="2379"/>
        <end position="2467"/>
    </location>
</feature>
<dbReference type="InterPro" id="IPR022409">
    <property type="entry name" value="PKD/Chitinase_dom"/>
</dbReference>
<dbReference type="PANTHER" id="PTHR46182">
    <property type="entry name" value="FI19480P1"/>
    <property type="match status" value="1"/>
</dbReference>
<proteinExistence type="predicted"/>
<dbReference type="Pfam" id="PF22352">
    <property type="entry name" value="K319L-like_PKD"/>
    <property type="match status" value="20"/>
</dbReference>
<name>A0A518BNL7_9BACT</name>
<dbReference type="InterPro" id="IPR029865">
    <property type="entry name" value="KIAA0319-like"/>
</dbReference>
<feature type="domain" description="PKD/Chitinase" evidence="2">
    <location>
        <begin position="2751"/>
        <end position="2839"/>
    </location>
</feature>
<reference evidence="3 4" key="1">
    <citation type="submission" date="2019-02" db="EMBL/GenBank/DDBJ databases">
        <title>Deep-cultivation of Planctomycetes and their phenomic and genomic characterization uncovers novel biology.</title>
        <authorList>
            <person name="Wiegand S."/>
            <person name="Jogler M."/>
            <person name="Boedeker C."/>
            <person name="Pinto D."/>
            <person name="Vollmers J."/>
            <person name="Rivas-Marin E."/>
            <person name="Kohn T."/>
            <person name="Peeters S.H."/>
            <person name="Heuer A."/>
            <person name="Rast P."/>
            <person name="Oberbeckmann S."/>
            <person name="Bunk B."/>
            <person name="Jeske O."/>
            <person name="Meyerdierks A."/>
            <person name="Storesund J.E."/>
            <person name="Kallscheuer N."/>
            <person name="Luecker S."/>
            <person name="Lage O.M."/>
            <person name="Pohl T."/>
            <person name="Merkel B.J."/>
            <person name="Hornburger P."/>
            <person name="Mueller R.-W."/>
            <person name="Bruemmer F."/>
            <person name="Labrenz M."/>
            <person name="Spormann A.M."/>
            <person name="Op den Camp H."/>
            <person name="Overmann J."/>
            <person name="Amann R."/>
            <person name="Jetten M.S.M."/>
            <person name="Mascher T."/>
            <person name="Medema M.H."/>
            <person name="Devos D.P."/>
            <person name="Kaster A.-K."/>
            <person name="Ovreas L."/>
            <person name="Rohde M."/>
            <person name="Galperin M.Y."/>
            <person name="Jogler C."/>
        </authorList>
    </citation>
    <scope>NUCLEOTIDE SEQUENCE [LARGE SCALE GENOMIC DNA]</scope>
    <source>
        <strain evidence="3 4">Pla133</strain>
    </source>
</reference>
<feature type="domain" description="PKD/Chitinase" evidence="2">
    <location>
        <begin position="2286"/>
        <end position="2374"/>
    </location>
</feature>
<sequence>MTDDNLEENELPQTEAEEEEQPKALRPNRPALFAEGLEPRILLSATWVDADSADPLGGATDGDDIYTGTEADDIAYALDGDDSLFGDHGDDLLDGGGGADLLDGDEGDDTLLGGAGDDQLVGGHGGDVLSGGSGDDLLEGGEGDDTFVETVAQEGAGPIDLEDLTRVSHWSLGDADDSAVVDDAGGPAGTYHGPVVGVEGPEPGTTAADFDGTDDYVEIPHDAGLELDDGAVHLTFNADDTSGTQGLLSKDSTDFDNGGHLTMYLEGSTLKVRLQSASDSYFVEATGITAGEWHDVSFSFGSEGMQLFVDGVLRDSDAYTGGLGSNSGGTGNTEPVVIGANQWSSSDGAADNLQHFFSGKIADVAITAGQVDADTVTNLHAATRADESDNDTIDGGAGVDTVDYSAVDGAVDVDLAAGTASGAGMDTLIDIENVVGTAHDDSLVGDAGDNVLEGGSGNDVLDGGDGDDTLLAAGEVEAPTELEDFTRVGHWSLGDSTDAAAVDEMGIAAGTYTGGVTLGESGPEPGQTAAGFDGSDDYVEIPHDSAFELDSGTLQISFNADDTTGAQTLFSKDSSGYDNGGHLTAWLDGSTLTVRLQSDTANHYVYAEGITAGEWHDMAFTFGAGGMELFVDGVLQDTDAYTGGLGSTSGGSGNTEPITIGASQRVSGDGVANSLQDFFGGRIADVALIDGQLDDGQVEALHGQRASSDDDTISGGAGVDTVDYSAAAGGVVVDLVAGTATGAGNDMLSGIENVTGSSFDDTLSGDSGANVLTGGAGDDVLDGGAGDDLLQGGAGADTLTGGAGTDTVSYVDASSGVTVDLTIETAQDTGGGGIDTLSGIEGFVGGRYDDTIALTSPTDGATYTIDGGGGSNTIDLSGVSLSDVEFSEGQLQITTDGVSYTVVYSNVAVVELADMAVALDGTAPTVEAGADQSVDEGDLVTLGGIGVDPQGDALTYEWVQVSGPSVVLTGADGASPSFTAPNGLTNTDLVFELRVSDGETTSVDTVTVHVAADDDAPSANAGADQFVDENDTVTLTGSGVDPEGQGLTYEWVQTGGPSVTLTGANATRPTFAAPEGLEDSELTFELRVSDGVSTSVDTVTVHVAADDDGPIALGGDVGESFAWSFDGVDGAAGTDAVVAESATFVGGVSTVDVPEGLPFDAAIALDGVDDYVDLGPDVGEVLGGTATLTTWIRTSDSAATGNVWGWPSIVGSEDSGAVDDMRWGSIDANGFLHVSTGNSSGVASNVAINDGEWHHVALSRDAATGEIEIFIDGVLVGQGTGATGEFAIPEAHLGQTNDYNGTDHVHLEAEFADVRVFSRVLSVDEVTQTMQGPQTDAGTVVEEGGEYTLETTKTWTDPEGGELTYEWVQVSGPAVQLDDAASQTPTFTAPEGLANTEVGFELRVSDGVNTSTESVTITIEADDDAPSADAGVDLAVDEGDAVTLTGTGIDPEGQGLTYEWVQTGGPTVALTGADGASPNFEAPEGLANTDLTFELRVSDGVNTSIDSVTVHVAADDDAPSANAGADQFVDEGTSVTLDGSGIDPEAQDLTYTWVQTSGTPVELSDANAARPTFEAPNLVAGEVLTFELTVSDGVNETTDTVSIDLSADNDGPLVGDDSIWFDEAREYESFQELHSDFADFLGNQESTISFTGLSEGTIAGEQWSADGVHFENAVGDKYAAYSGVRPEGGNIVEHLTGYDGSIRPHGDSAYVKFANDDPASPFTITFDEPVASIGAIVGMGVQGTDHTLTITLFDADGNQIGQRTLDTELWESSSSTQNYESAFAVQLDEAIIARVEILNSSNVEFANALVIDEIAYSHTPIVSADFVTLEDVPLTTPNVLANDIDPEGSALSVGSFTQPEHGSVVYNGDGTFTYTPDVDYGGPDSFTYEAVDADGGVTTGTVEVFVRSANDAAAVDAGVDQAVSEGDIVTLSGSGSDVDGDALTYEWVQTGGPTVTLTGGDGANPTFEAPEGLSNTDLTFELRVSDGQVTSVDTVTVHVAADDDAPSASAGADQFVDENTPVTLTGSGVDPEGQGLTYEWVQTGGPTVALTGADGATPTFDAPEGLANTDLTFELRVSDGVNTSVDTVTVHVAADDDAPTASAGADQFVDENATVTLTGSGVDPEGQGLTYEWVQTGGPTVALAGADGASPTFDAPEGLANTDLTFELRVSDGVNTSVDTVIVHVAADDDAPSAIAGADQFVDENALVTLTGSGVDPEGQGLTYEWVQTGGPTVALTGADGASPTFDAPEGLANTDLTFELRVSDGVNLSVDTVTIHVAADDDAPSASAGSDQFVDENAAVTLTGSGVDPEGQGLTYEWVQTGGPTVALTGADGATPTFDAPEGLANTDLTFELRVSDGVNTSVDTVTVHVAADDDAPTASAGADQFVDENATVTLTGSGVDPEGQGLTYEWVQTGGPTVALAGADGASPTFDAPEGLANTDLTFELRVSDGVNTSVDTVIVHVAADDDAPSAIAGADQFVDENALVTLTGSGVDPEGQGLTYEWVQTGGPTVALTGADGASPTFDAPEGLANTDLTFELRVSDGVNLSVDTVTIHVAADDDAPSASAGSDQFVDENAAVTLTGSGVDPEGQGLTYDWVQTGGPTVALTGADGASPTFDAPEGLANTDLTFELRVSDGVNLSVDTVTIHVAADDDAPSASAGSDQFVDENAAVTLTGSGVDPEGQGLTYEWVQTGGPTVALTGADGASPTFDAPEGLANTDLTFELRVSDGVNLSVDTVTIHVAADDDAPSASAGSDQFVDENAAVTLTGSGVDPEGQGLTYEWVQTGGPTVALAGADGASPTFDAPEGLANTDLTFELRVSDGVNTSVDTVTVHVAADDDAPSADAGSDQFVDENDAVTLSGSGVDPEGQGLTYQWVQTGGPTVALTGADGASPTFDAPEGLVNTDLTFELRVSDGVNLSVDTVTIHVAADDDAPTASAGSDQFVDETSPVTLTGSGVDPEGQGLTYEWVQTGGPTVALTGADGASPTFDAPEGLVNTDLTFELRVSDDVNLSVDTVTIHVAADDDAPSASAGSDQFVDENAPVTLTGSGVDPEGQGLTYEWVQTGGPTVALTGADGASPTFDAPEGLANTDLTFELRVSDGVNLSVDTVTIHVAADDDAPSASAGSDQFVDENSPVTLTGSGVDPEGQGLTYEWVQTGGPTVALTGADGASPTFDAPEGLANTDLTFELRVSDGVNTSVDTLTIHVAADDDAPTAGAGVDQWVDEHDRVQLSGFGVDPEGQGLTYEWVQTGGPAVGLVGADGPEPSFDAPEGLVNTDLTFELRVSDGANTSVDTVTIHVAADDDAPSADAGADLVVGENEPVVLSGSGVDPEGQGLSYRWVQVSGPEVELDDADSADLRFDAPELAGDSDLVFQLAVSDGTNTSIDTVTVHVQAEDDVPVIRIDEGDLYVKAGDSIQFETGAFDLEGQELTYTWRQVEGPPVSLIHGDTPQPVVGVPADFGNVTLRFELEVSDGTNVVTQMVELHVQDDVLGSSGLEDGGGADVGGPEAAGPEPESDEAPQASGTGLAAGAGASLEEVAHSPTGVGAPMELPSLEVEPDLPMERHDVTELGASDEDLDDTAPALAAEALAAGFESLFEPVDDRGEVGAESVRLTPVALPDGGSDAGGDGGAEPEVEGPRGLLGLWAMMRGLAGVRDDREGEEGRSGR</sequence>
<accession>A0A518BNL7</accession>
<dbReference type="KEGG" id="pbap:Pla133_36440"/>
<dbReference type="Gene3D" id="2.60.40.3440">
    <property type="match status" value="1"/>
</dbReference>
<dbReference type="GO" id="GO:0005509">
    <property type="term" value="F:calcium ion binding"/>
    <property type="evidence" value="ECO:0007669"/>
    <property type="project" value="InterPro"/>
</dbReference>
<dbReference type="NCBIfam" id="NF012211">
    <property type="entry name" value="tand_rpt_95"/>
    <property type="match status" value="1"/>
</dbReference>
<dbReference type="Gene3D" id="2.150.10.10">
    <property type="entry name" value="Serralysin-like metalloprotease, C-terminal"/>
    <property type="match status" value="3"/>
</dbReference>
<feature type="domain" description="PKD/Chitinase" evidence="2">
    <location>
        <begin position="2937"/>
        <end position="3025"/>
    </location>
</feature>
<dbReference type="PANTHER" id="PTHR46182:SF2">
    <property type="entry name" value="FI19480P1"/>
    <property type="match status" value="1"/>
</dbReference>
<dbReference type="Pfam" id="PF17963">
    <property type="entry name" value="Big_9"/>
    <property type="match status" value="1"/>
</dbReference>
<dbReference type="Pfam" id="PF13385">
    <property type="entry name" value="Laminin_G_3"/>
    <property type="match status" value="3"/>
</dbReference>
<protein>
    <submittedName>
        <fullName evidence="3">Bifunctional hemolysin/adenylate cyclase</fullName>
    </submittedName>
</protein>
<dbReference type="GO" id="GO:0031410">
    <property type="term" value="C:cytoplasmic vesicle"/>
    <property type="evidence" value="ECO:0007669"/>
    <property type="project" value="TreeGrafter"/>
</dbReference>
<dbReference type="RefSeq" id="WP_145067642.1">
    <property type="nucleotide sequence ID" value="NZ_CP036287.1"/>
</dbReference>
<keyword evidence="4" id="KW-1185">Reference proteome</keyword>
<feature type="region of interest" description="Disordered" evidence="1">
    <location>
        <begin position="446"/>
        <end position="467"/>
    </location>
</feature>
<organism evidence="3 4">
    <name type="scientific">Engelhardtia mirabilis</name>
    <dbReference type="NCBI Taxonomy" id="2528011"/>
    <lineage>
        <taxon>Bacteria</taxon>
        <taxon>Pseudomonadati</taxon>
        <taxon>Planctomycetota</taxon>
        <taxon>Planctomycetia</taxon>
        <taxon>Planctomycetia incertae sedis</taxon>
        <taxon>Engelhardtia</taxon>
    </lineage>
</organism>
<dbReference type="InterPro" id="IPR011049">
    <property type="entry name" value="Serralysin-like_metalloprot_C"/>
</dbReference>
<dbReference type="InterPro" id="IPR018511">
    <property type="entry name" value="Hemolysin-typ_Ca-bd_CS"/>
</dbReference>
<dbReference type="Proteomes" id="UP000316921">
    <property type="component" value="Chromosome"/>
</dbReference>
<dbReference type="SMART" id="SM00089">
    <property type="entry name" value="PKD"/>
    <property type="match status" value="19"/>
</dbReference>
<feature type="region of interest" description="Disordered" evidence="1">
    <location>
        <begin position="3608"/>
        <end position="3639"/>
    </location>
</feature>
<feature type="domain" description="PKD/Chitinase" evidence="2">
    <location>
        <begin position="1427"/>
        <end position="1515"/>
    </location>
</feature>
<dbReference type="GO" id="GO:0016020">
    <property type="term" value="C:membrane"/>
    <property type="evidence" value="ECO:0007669"/>
    <property type="project" value="TreeGrafter"/>
</dbReference>
<feature type="region of interest" description="Disordered" evidence="1">
    <location>
        <begin position="3493"/>
        <end position="3529"/>
    </location>
</feature>
<dbReference type="Pfam" id="PF00353">
    <property type="entry name" value="HemolysinCabind"/>
    <property type="match status" value="6"/>
</dbReference>
<feature type="domain" description="PKD/Chitinase" evidence="2">
    <location>
        <begin position="2007"/>
        <end position="2095"/>
    </location>
</feature>
<feature type="domain" description="PKD/Chitinase" evidence="2">
    <location>
        <begin position="3309"/>
        <end position="3397"/>
    </location>
</feature>
<dbReference type="Gene3D" id="2.60.40.10">
    <property type="entry name" value="Immunoglobulins"/>
    <property type="match status" value="22"/>
</dbReference>
<evidence type="ECO:0000313" key="3">
    <source>
        <dbReference type="EMBL" id="QDU68546.1"/>
    </source>
</evidence>
<feature type="domain" description="PKD/Chitinase" evidence="2">
    <location>
        <begin position="3030"/>
        <end position="3118"/>
    </location>
</feature>
<feature type="domain" description="PKD/Chitinase" evidence="2">
    <location>
        <begin position="2100"/>
        <end position="2188"/>
    </location>
</feature>
<feature type="domain" description="PKD/Chitinase" evidence="2">
    <location>
        <begin position="2472"/>
        <end position="2560"/>
    </location>
</feature>
<evidence type="ECO:0000256" key="1">
    <source>
        <dbReference type="SAM" id="MobiDB-lite"/>
    </source>
</evidence>
<feature type="domain" description="PKD/Chitinase" evidence="2">
    <location>
        <begin position="1018"/>
        <end position="1106"/>
    </location>
</feature>
<feature type="domain" description="PKD/Chitinase" evidence="2">
    <location>
        <begin position="2658"/>
        <end position="2746"/>
    </location>
</feature>
<dbReference type="PROSITE" id="PS00330">
    <property type="entry name" value="HEMOLYSIN_CALCIUM"/>
    <property type="match status" value="5"/>
</dbReference>